<keyword evidence="8" id="KW-0472">Membrane</keyword>
<dbReference type="Gene3D" id="3.40.50.300">
    <property type="entry name" value="P-loop containing nucleotide triphosphate hydrolases"/>
    <property type="match status" value="1"/>
</dbReference>
<dbReference type="PANTHER" id="PTHR11669">
    <property type="entry name" value="REPLICATION FACTOR C / DNA POLYMERASE III GAMMA-TAU SUBUNIT"/>
    <property type="match status" value="1"/>
</dbReference>
<dbReference type="GO" id="GO:0006261">
    <property type="term" value="P:DNA-templated DNA replication"/>
    <property type="evidence" value="ECO:0007669"/>
    <property type="project" value="TreeGrafter"/>
</dbReference>
<feature type="transmembrane region" description="Helical" evidence="8">
    <location>
        <begin position="29"/>
        <end position="52"/>
    </location>
</feature>
<dbReference type="InterPro" id="IPR015199">
    <property type="entry name" value="DNA_pol_III_delta_C"/>
</dbReference>
<dbReference type="Pfam" id="PF13177">
    <property type="entry name" value="DNA_pol3_delta2"/>
    <property type="match status" value="1"/>
</dbReference>
<dbReference type="AlphaFoldDB" id="A0A0W0WC91"/>
<evidence type="ECO:0000313" key="11">
    <source>
        <dbReference type="Proteomes" id="UP000054908"/>
    </source>
</evidence>
<dbReference type="GO" id="GO:0003677">
    <property type="term" value="F:DNA binding"/>
    <property type="evidence" value="ECO:0007669"/>
    <property type="project" value="InterPro"/>
</dbReference>
<evidence type="ECO:0000256" key="6">
    <source>
        <dbReference type="ARBA" id="ARBA00022932"/>
    </source>
</evidence>
<evidence type="ECO:0000256" key="3">
    <source>
        <dbReference type="ARBA" id="ARBA00022679"/>
    </source>
</evidence>
<dbReference type="PANTHER" id="PTHR11669:SF8">
    <property type="entry name" value="DNA POLYMERASE III SUBUNIT DELTA"/>
    <property type="match status" value="1"/>
</dbReference>
<feature type="domain" description="DNA polymerase III delta subunit C-terminal" evidence="9">
    <location>
        <begin position="209"/>
        <end position="301"/>
    </location>
</feature>
<keyword evidence="5" id="KW-0235">DNA replication</keyword>
<dbReference type="STRING" id="466.Lmac_0797"/>
<evidence type="ECO:0000256" key="4">
    <source>
        <dbReference type="ARBA" id="ARBA00022695"/>
    </source>
</evidence>
<evidence type="ECO:0000259" key="9">
    <source>
        <dbReference type="Pfam" id="PF09115"/>
    </source>
</evidence>
<dbReference type="SUPFAM" id="SSF52540">
    <property type="entry name" value="P-loop containing nucleoside triphosphate hydrolases"/>
    <property type="match status" value="1"/>
</dbReference>
<dbReference type="Pfam" id="PF09115">
    <property type="entry name" value="DNApol3-delta_C"/>
    <property type="match status" value="1"/>
</dbReference>
<dbReference type="RefSeq" id="WP_058451614.1">
    <property type="nucleotide sequence ID" value="NZ_CAAAIB010000015.1"/>
</dbReference>
<evidence type="ECO:0000256" key="8">
    <source>
        <dbReference type="SAM" id="Phobius"/>
    </source>
</evidence>
<name>A0A0W0WC91_9GAMM</name>
<gene>
    <name evidence="10" type="ORF">Lmac_0797</name>
</gene>
<dbReference type="EMBL" id="LNYL01000022">
    <property type="protein sequence ID" value="KTD29622.1"/>
    <property type="molecule type" value="Genomic_DNA"/>
</dbReference>
<dbReference type="GO" id="GO:0009360">
    <property type="term" value="C:DNA polymerase III complex"/>
    <property type="evidence" value="ECO:0007669"/>
    <property type="project" value="InterPro"/>
</dbReference>
<organism evidence="10 11">
    <name type="scientific">Legionella maceachernii</name>
    <dbReference type="NCBI Taxonomy" id="466"/>
    <lineage>
        <taxon>Bacteria</taxon>
        <taxon>Pseudomonadati</taxon>
        <taxon>Pseudomonadota</taxon>
        <taxon>Gammaproteobacteria</taxon>
        <taxon>Legionellales</taxon>
        <taxon>Legionellaceae</taxon>
        <taxon>Legionella</taxon>
    </lineage>
</organism>
<dbReference type="GO" id="GO:0003887">
    <property type="term" value="F:DNA-directed DNA polymerase activity"/>
    <property type="evidence" value="ECO:0007669"/>
    <property type="project" value="UniProtKB-KW"/>
</dbReference>
<dbReference type="EC" id="2.7.7.7" evidence="1"/>
<dbReference type="PATRIC" id="fig|466.6.peg.852"/>
<comment type="caution">
    <text evidence="10">The sequence shown here is derived from an EMBL/GenBank/DDBJ whole genome shotgun (WGS) entry which is preliminary data.</text>
</comment>
<keyword evidence="4 10" id="KW-0548">Nucleotidyltransferase</keyword>
<dbReference type="InterPro" id="IPR027417">
    <property type="entry name" value="P-loop_NTPase"/>
</dbReference>
<keyword evidence="11" id="KW-1185">Reference proteome</keyword>
<comment type="catalytic activity">
    <reaction evidence="7">
        <text>DNA(n) + a 2'-deoxyribonucleoside 5'-triphosphate = DNA(n+1) + diphosphate</text>
        <dbReference type="Rhea" id="RHEA:22508"/>
        <dbReference type="Rhea" id="RHEA-COMP:17339"/>
        <dbReference type="Rhea" id="RHEA-COMP:17340"/>
        <dbReference type="ChEBI" id="CHEBI:33019"/>
        <dbReference type="ChEBI" id="CHEBI:61560"/>
        <dbReference type="ChEBI" id="CHEBI:173112"/>
        <dbReference type="EC" id="2.7.7.7"/>
    </reaction>
</comment>
<dbReference type="OrthoDB" id="9811073at2"/>
<evidence type="ECO:0000256" key="7">
    <source>
        <dbReference type="ARBA" id="ARBA00049244"/>
    </source>
</evidence>
<evidence type="ECO:0000256" key="2">
    <source>
        <dbReference type="ARBA" id="ARBA00014363"/>
    </source>
</evidence>
<evidence type="ECO:0000256" key="5">
    <source>
        <dbReference type="ARBA" id="ARBA00022705"/>
    </source>
</evidence>
<dbReference type="Proteomes" id="UP000054908">
    <property type="component" value="Unassembled WGS sequence"/>
</dbReference>
<evidence type="ECO:0000256" key="1">
    <source>
        <dbReference type="ARBA" id="ARBA00012417"/>
    </source>
</evidence>
<protein>
    <recommendedName>
        <fullName evidence="2">DNA polymerase III subunit delta'</fullName>
        <ecNumber evidence="1">2.7.7.7</ecNumber>
    </recommendedName>
</protein>
<dbReference type="InterPro" id="IPR050238">
    <property type="entry name" value="DNA_Rep/Repair_Clamp_Loader"/>
</dbReference>
<reference evidence="10 11" key="1">
    <citation type="submission" date="2015-11" db="EMBL/GenBank/DDBJ databases">
        <title>Genomic analysis of 38 Legionella species identifies large and diverse effector repertoires.</title>
        <authorList>
            <person name="Burstein D."/>
            <person name="Amaro F."/>
            <person name="Zusman T."/>
            <person name="Lifshitz Z."/>
            <person name="Cohen O."/>
            <person name="Gilbert J.A."/>
            <person name="Pupko T."/>
            <person name="Shuman H.A."/>
            <person name="Segal G."/>
        </authorList>
    </citation>
    <scope>NUCLEOTIDE SEQUENCE [LARGE SCALE GENOMIC DNA]</scope>
    <source>
        <strain evidence="10 11">PX-1-G2-E2</strain>
    </source>
</reference>
<keyword evidence="8" id="KW-1133">Transmembrane helix</keyword>
<keyword evidence="8" id="KW-0812">Transmembrane</keyword>
<sequence length="312" mass="35559">MQSIKKSESSRLLWERFQSIRAKQRIPHALLLIGVQPTAIINFAYQIAAALLCLDEQKPCGFCKSCRLLQIKEHPDLCSLEPDKAGGVIKIDQIRDLHPLAFTSAQMSGRRVFIINSAEKMNTAAANALLKLLEEPPESVNFLLIAEQISTLPATIISRCQQWRFSSTDYIKTDYLTAAEEYTVETERGLLFSQLSTIVDDLRNFMANKSSVCAVADKWGAYDFNSLMWLIYLINAQLIDYKLNGNRIEKSWTKGLNELAQYFELVHLFKQLDQINEITRKRQSNIAFSQSLMLESLLLDYKSTQLGRELLP</sequence>
<proteinExistence type="predicted"/>
<accession>A0A0W0WC91</accession>
<evidence type="ECO:0000313" key="10">
    <source>
        <dbReference type="EMBL" id="KTD29622.1"/>
    </source>
</evidence>
<keyword evidence="3 10" id="KW-0808">Transferase</keyword>
<keyword evidence="6" id="KW-0239">DNA-directed DNA polymerase</keyword>